<sequence length="279" mass="31624">MRDDTTKDQRRAMPAPSGNDIDPDQLLDHFRLIIAHTPEQKERAFALRHAVFHEELHYEIGEKTSSPLEKDTHDQNSILCLLQHKSSNIDAGCLRVVIIDRSNNHPQKRLPLEEYSGHSLEGSEFHPEKFPKSLICEVSRLAVHPLFRKKESPPTGTRGKDISNIGYKSGGKQSALISLSLFLAATAIVGLTERQHVFAMIEPRFNRLLKASGLSFQKAGETIYHCGLRAAYYIDQKQAENDLPERVRPLYERIKSSLKQQLPIHNTESSVTRGLFQEV</sequence>
<keyword evidence="2" id="KW-0808">Transferase</keyword>
<feature type="region of interest" description="Disordered" evidence="1">
    <location>
        <begin position="1"/>
        <end position="22"/>
    </location>
</feature>
<keyword evidence="3" id="KW-1185">Reference proteome</keyword>
<dbReference type="GO" id="GO:0016746">
    <property type="term" value="F:acyltransferase activity"/>
    <property type="evidence" value="ECO:0007669"/>
    <property type="project" value="UniProtKB-KW"/>
</dbReference>
<comment type="caution">
    <text evidence="2">The sequence shown here is derived from an EMBL/GenBank/DDBJ whole genome shotgun (WGS) entry which is preliminary data.</text>
</comment>
<dbReference type="EMBL" id="JAVXUR010000003">
    <property type="protein sequence ID" value="MDT8879450.1"/>
    <property type="molecule type" value="Genomic_DNA"/>
</dbReference>
<evidence type="ECO:0000256" key="1">
    <source>
        <dbReference type="SAM" id="MobiDB-lite"/>
    </source>
</evidence>
<keyword evidence="2" id="KW-0012">Acyltransferase</keyword>
<feature type="compositionally biased region" description="Basic and acidic residues" evidence="1">
    <location>
        <begin position="1"/>
        <end position="11"/>
    </location>
</feature>
<organism evidence="2 3">
    <name type="scientific">Halomonas saccharevitans</name>
    <dbReference type="NCBI Taxonomy" id="416872"/>
    <lineage>
        <taxon>Bacteria</taxon>
        <taxon>Pseudomonadati</taxon>
        <taxon>Pseudomonadota</taxon>
        <taxon>Gammaproteobacteria</taxon>
        <taxon>Oceanospirillales</taxon>
        <taxon>Halomonadaceae</taxon>
        <taxon>Halomonas</taxon>
    </lineage>
</organism>
<reference evidence="3" key="1">
    <citation type="submission" date="2023-07" db="EMBL/GenBank/DDBJ databases">
        <title>Substrates and metabolic shifts associated with increased methane emissions in unrestored hypersaline salterns.</title>
        <authorList>
            <person name="Bueno De Mesquita C.P."/>
            <person name="Tringe S.G."/>
        </authorList>
    </citation>
    <scope>NUCLEOTIDE SEQUENCE [LARGE SCALE GENOMIC DNA]</scope>
    <source>
        <strain evidence="3">I4</strain>
    </source>
</reference>
<dbReference type="NCBIfam" id="TIGR03694">
    <property type="entry name" value="exosort_acyl"/>
    <property type="match status" value="1"/>
</dbReference>
<dbReference type="InterPro" id="IPR016181">
    <property type="entry name" value="Acyl_CoA_acyltransferase"/>
</dbReference>
<protein>
    <submittedName>
        <fullName evidence="2">PEP-CTERM/exosortase system-associated acyltransferase</fullName>
    </submittedName>
</protein>
<dbReference type="Gene3D" id="3.40.630.30">
    <property type="match status" value="1"/>
</dbReference>
<dbReference type="Pfam" id="PF13444">
    <property type="entry name" value="Acetyltransf_5"/>
    <property type="match status" value="1"/>
</dbReference>
<gene>
    <name evidence="2" type="ORF">RSO68_08215</name>
</gene>
<dbReference type="SUPFAM" id="SSF55729">
    <property type="entry name" value="Acyl-CoA N-acyltransferases (Nat)"/>
    <property type="match status" value="1"/>
</dbReference>
<evidence type="ECO:0000313" key="3">
    <source>
        <dbReference type="Proteomes" id="UP001255917"/>
    </source>
</evidence>
<dbReference type="InterPro" id="IPR022484">
    <property type="entry name" value="PEP-CTERM/exosrtase_acylTfrase"/>
</dbReference>
<evidence type="ECO:0000313" key="2">
    <source>
        <dbReference type="EMBL" id="MDT8879450.1"/>
    </source>
</evidence>
<proteinExistence type="predicted"/>
<accession>A0ABU3NFR7</accession>
<dbReference type="RefSeq" id="WP_315586234.1">
    <property type="nucleotide sequence ID" value="NZ_JAVXUR010000003.1"/>
</dbReference>
<dbReference type="Proteomes" id="UP001255917">
    <property type="component" value="Unassembled WGS sequence"/>
</dbReference>
<name>A0ABU3NFR7_9GAMM</name>